<name>A0A1F7YI34_9BACT</name>
<evidence type="ECO:0008006" key="3">
    <source>
        <dbReference type="Google" id="ProtNLM"/>
    </source>
</evidence>
<protein>
    <recommendedName>
        <fullName evidence="3">Methyltransferase type 11 domain-containing protein</fullName>
    </recommendedName>
</protein>
<dbReference type="Gene3D" id="3.40.50.150">
    <property type="entry name" value="Vaccinia Virus protein VP39"/>
    <property type="match status" value="1"/>
</dbReference>
<comment type="caution">
    <text evidence="1">The sequence shown here is derived from an EMBL/GenBank/DDBJ whole genome shotgun (WGS) entry which is preliminary data.</text>
</comment>
<accession>A0A1F7YI34</accession>
<reference evidence="1 2" key="1">
    <citation type="journal article" date="2016" name="Nat. Commun.">
        <title>Thousands of microbial genomes shed light on interconnected biogeochemical processes in an aquifer system.</title>
        <authorList>
            <person name="Anantharaman K."/>
            <person name="Brown C.T."/>
            <person name="Hug L.A."/>
            <person name="Sharon I."/>
            <person name="Castelle C.J."/>
            <person name="Probst A.J."/>
            <person name="Thomas B.C."/>
            <person name="Singh A."/>
            <person name="Wilkins M.J."/>
            <person name="Karaoz U."/>
            <person name="Brodie E.L."/>
            <person name="Williams K.H."/>
            <person name="Hubbard S.S."/>
            <person name="Banfield J.F."/>
        </authorList>
    </citation>
    <scope>NUCLEOTIDE SEQUENCE [LARGE SCALE GENOMIC DNA]</scope>
</reference>
<evidence type="ECO:0000313" key="1">
    <source>
        <dbReference type="EMBL" id="OGM26996.1"/>
    </source>
</evidence>
<dbReference type="InterPro" id="IPR029063">
    <property type="entry name" value="SAM-dependent_MTases_sf"/>
</dbReference>
<dbReference type="EMBL" id="MGGI01000009">
    <property type="protein sequence ID" value="OGM26996.1"/>
    <property type="molecule type" value="Genomic_DNA"/>
</dbReference>
<dbReference type="SUPFAM" id="SSF53335">
    <property type="entry name" value="S-adenosyl-L-methionine-dependent methyltransferases"/>
    <property type="match status" value="1"/>
</dbReference>
<proteinExistence type="predicted"/>
<dbReference type="CDD" id="cd02440">
    <property type="entry name" value="AdoMet_MTases"/>
    <property type="match status" value="1"/>
</dbReference>
<evidence type="ECO:0000313" key="2">
    <source>
        <dbReference type="Proteomes" id="UP000178851"/>
    </source>
</evidence>
<organism evidence="1 2">
    <name type="scientific">Candidatus Woesebacteria bacterium RIFCSPHIGHO2_01_FULL_39_28</name>
    <dbReference type="NCBI Taxonomy" id="1802496"/>
    <lineage>
        <taxon>Bacteria</taxon>
        <taxon>Candidatus Woeseibacteriota</taxon>
    </lineage>
</organism>
<dbReference type="Proteomes" id="UP000178851">
    <property type="component" value="Unassembled WGS sequence"/>
</dbReference>
<sequence length="226" mass="26296">MKKSLKKYYDKKYFEKRDYLDLHLAEAIKLLAKNQELMTILDVGCGTGLLTKFLRKSGFNAYGLDPFANLPKNKYFVKASAERLPFNNASFDLVTSISVIEHLTLRQVYGFLKEVKRILKPKGVIFLITPNFATPIRFFQGDKWFGYSDPTHITFYTPKSAALLLKSYGFTNIKFMFKTKYNTPFDWDLPDFIRRLPSPFKKFITYLLISTPISNLKNSFWISGEK</sequence>
<gene>
    <name evidence="1" type="ORF">A2627_02405</name>
</gene>
<dbReference type="Pfam" id="PF13489">
    <property type="entry name" value="Methyltransf_23"/>
    <property type="match status" value="1"/>
</dbReference>
<dbReference type="AlphaFoldDB" id="A0A1F7YI34"/>
<dbReference type="PANTHER" id="PTHR43591">
    <property type="entry name" value="METHYLTRANSFERASE"/>
    <property type="match status" value="1"/>
</dbReference>